<comment type="subunit">
    <text evidence="6">Homodimer.</text>
</comment>
<comment type="pathway">
    <text evidence="4">Purine metabolism; AMP biosynthesis via salvage pathway; AMP from adenine: step 1/1.</text>
</comment>
<dbReference type="GO" id="GO:0005737">
    <property type="term" value="C:cytoplasm"/>
    <property type="evidence" value="ECO:0007669"/>
    <property type="project" value="UniProtKB-SubCell"/>
</dbReference>
<dbReference type="GO" id="GO:0006166">
    <property type="term" value="P:purine ribonucleoside salvage"/>
    <property type="evidence" value="ECO:0007669"/>
    <property type="project" value="UniProtKB-KW"/>
</dbReference>
<dbReference type="InterPro" id="IPR029057">
    <property type="entry name" value="PRTase-like"/>
</dbReference>
<evidence type="ECO:0000256" key="4">
    <source>
        <dbReference type="ARBA" id="ARBA00004659"/>
    </source>
</evidence>
<dbReference type="SUPFAM" id="SSF53271">
    <property type="entry name" value="PRTase-like"/>
    <property type="match status" value="1"/>
</dbReference>
<keyword evidence="13" id="KW-1185">Reference proteome</keyword>
<evidence type="ECO:0000256" key="5">
    <source>
        <dbReference type="ARBA" id="ARBA00008391"/>
    </source>
</evidence>
<evidence type="ECO:0000256" key="7">
    <source>
        <dbReference type="ARBA" id="ARBA00011893"/>
    </source>
</evidence>
<evidence type="ECO:0000313" key="12">
    <source>
        <dbReference type="EMBL" id="KFD56082.1"/>
    </source>
</evidence>
<dbReference type="InterPro" id="IPR050054">
    <property type="entry name" value="UPRTase/APRTase"/>
</dbReference>
<organism evidence="12 13">
    <name type="scientific">Trichuris suis</name>
    <name type="common">pig whipworm</name>
    <dbReference type="NCBI Taxonomy" id="68888"/>
    <lineage>
        <taxon>Eukaryota</taxon>
        <taxon>Metazoa</taxon>
        <taxon>Ecdysozoa</taxon>
        <taxon>Nematoda</taxon>
        <taxon>Enoplea</taxon>
        <taxon>Dorylaimia</taxon>
        <taxon>Trichinellida</taxon>
        <taxon>Trichuridae</taxon>
        <taxon>Trichuris</taxon>
    </lineage>
</organism>
<evidence type="ECO:0000313" key="13">
    <source>
        <dbReference type="Proteomes" id="UP000030764"/>
    </source>
</evidence>
<reference evidence="12 13" key="1">
    <citation type="journal article" date="2014" name="Nat. Genet.">
        <title>Genome and transcriptome of the porcine whipworm Trichuris suis.</title>
        <authorList>
            <person name="Jex A.R."/>
            <person name="Nejsum P."/>
            <person name="Schwarz E.M."/>
            <person name="Hu L."/>
            <person name="Young N.D."/>
            <person name="Hall R.S."/>
            <person name="Korhonen P.K."/>
            <person name="Liao S."/>
            <person name="Thamsborg S."/>
            <person name="Xia J."/>
            <person name="Xu P."/>
            <person name="Wang S."/>
            <person name="Scheerlinck J.P."/>
            <person name="Hofmann A."/>
            <person name="Sternberg P.W."/>
            <person name="Wang J."/>
            <person name="Gasser R.B."/>
        </authorList>
    </citation>
    <scope>NUCLEOTIDE SEQUENCE [LARGE SCALE GENOMIC DNA]</scope>
    <source>
        <strain evidence="12">DCEP-RM93M</strain>
    </source>
</reference>
<evidence type="ECO:0000256" key="8">
    <source>
        <dbReference type="ARBA" id="ARBA00022490"/>
    </source>
</evidence>
<keyword evidence="11" id="KW-0660">Purine salvage</keyword>
<keyword evidence="10" id="KW-0808">Transferase</keyword>
<evidence type="ECO:0000256" key="11">
    <source>
        <dbReference type="ARBA" id="ARBA00022726"/>
    </source>
</evidence>
<dbReference type="PANTHER" id="PTHR32315:SF3">
    <property type="entry name" value="ADENINE PHOSPHORIBOSYLTRANSFERASE"/>
    <property type="match status" value="1"/>
</dbReference>
<evidence type="ECO:0000256" key="9">
    <source>
        <dbReference type="ARBA" id="ARBA00022676"/>
    </source>
</evidence>
<comment type="subcellular location">
    <subcellularLocation>
        <location evidence="3">Cytoplasm</location>
    </subcellularLocation>
</comment>
<gene>
    <name evidence="12" type="ORF">M513_03206</name>
</gene>
<dbReference type="FunFam" id="3.40.50.2020:FF:000004">
    <property type="entry name" value="Adenine phosphoribosyltransferase"/>
    <property type="match status" value="1"/>
</dbReference>
<dbReference type="GO" id="GO:0003999">
    <property type="term" value="F:adenine phosphoribosyltransferase activity"/>
    <property type="evidence" value="ECO:0007669"/>
    <property type="project" value="UniProtKB-EC"/>
</dbReference>
<sequence length="334" mass="37536">MALSLKCLEEKLKKAVRDYKDFPKPGVVFRDLLPIMQDAHLMDELLDCLVSECRKRCAKIDAVVALEARGFLFGPLIALKMGLPFVPIRKPGKLPGKIASATYVKEYGEDTLEVQVDALQKGCFVLLFDDVLATGGICFLIRKICTSFTSIYKRLNLLFVKAVCCSNRQLYLRLWAVTRLMEGPVITSEIEASERARGTAAAAVRLLNSIGVQVAYAIFLAELLYLQGAQFLKVTAFPFVALHDNGKSHDRRTIMKTAFAEEFKAVIDEKDYLPEQVFDCHKIVLFWNKMPNRVYIHTNARQATAFKDYLILVPCANAADYMTKPGLMYQACTP</sequence>
<dbReference type="PANTHER" id="PTHR32315">
    <property type="entry name" value="ADENINE PHOSPHORIBOSYLTRANSFERASE"/>
    <property type="match status" value="1"/>
</dbReference>
<dbReference type="NCBIfam" id="NF002636">
    <property type="entry name" value="PRK02304.1-5"/>
    <property type="match status" value="1"/>
</dbReference>
<evidence type="ECO:0000256" key="6">
    <source>
        <dbReference type="ARBA" id="ARBA00011738"/>
    </source>
</evidence>
<dbReference type="CDD" id="cd06223">
    <property type="entry name" value="PRTases_typeI"/>
    <property type="match status" value="1"/>
</dbReference>
<comment type="catalytic activity">
    <reaction evidence="1">
        <text>AMP + diphosphate = 5-phospho-alpha-D-ribose 1-diphosphate + adenine</text>
        <dbReference type="Rhea" id="RHEA:16609"/>
        <dbReference type="ChEBI" id="CHEBI:16708"/>
        <dbReference type="ChEBI" id="CHEBI:33019"/>
        <dbReference type="ChEBI" id="CHEBI:58017"/>
        <dbReference type="ChEBI" id="CHEBI:456215"/>
        <dbReference type="EC" id="2.4.2.7"/>
    </reaction>
</comment>
<dbReference type="GO" id="GO:0006168">
    <property type="term" value="P:adenine salvage"/>
    <property type="evidence" value="ECO:0007669"/>
    <property type="project" value="TreeGrafter"/>
</dbReference>
<dbReference type="InterPro" id="IPR000836">
    <property type="entry name" value="PRTase_dom"/>
</dbReference>
<dbReference type="GO" id="GO:0002055">
    <property type="term" value="F:adenine binding"/>
    <property type="evidence" value="ECO:0007669"/>
    <property type="project" value="TreeGrafter"/>
</dbReference>
<comment type="similarity">
    <text evidence="5">Belongs to the purine/pyrimidine phosphoribosyltransferase family.</text>
</comment>
<dbReference type="AlphaFoldDB" id="A0A085MFT6"/>
<proteinExistence type="inferred from homology"/>
<keyword evidence="8" id="KW-0963">Cytoplasm</keyword>
<dbReference type="GO" id="GO:0016208">
    <property type="term" value="F:AMP binding"/>
    <property type="evidence" value="ECO:0007669"/>
    <property type="project" value="TreeGrafter"/>
</dbReference>
<dbReference type="Gene3D" id="3.40.50.2020">
    <property type="match status" value="1"/>
</dbReference>
<dbReference type="EC" id="2.4.2.7" evidence="7"/>
<dbReference type="GO" id="GO:0044209">
    <property type="term" value="P:AMP salvage"/>
    <property type="evidence" value="ECO:0007669"/>
    <property type="project" value="TreeGrafter"/>
</dbReference>
<accession>A0A085MFT6</accession>
<dbReference type="Proteomes" id="UP000030764">
    <property type="component" value="Unassembled WGS sequence"/>
</dbReference>
<protein>
    <recommendedName>
        <fullName evidence="7">adenine phosphoribosyltransferase</fullName>
        <ecNumber evidence="7">2.4.2.7</ecNumber>
    </recommendedName>
</protein>
<comment type="function">
    <text evidence="2">Catalyzes a salvage reaction resulting in the formation of AMP, that is energically less costly than de novo synthesis.</text>
</comment>
<name>A0A085MFT6_9BILA</name>
<evidence type="ECO:0000256" key="2">
    <source>
        <dbReference type="ARBA" id="ARBA00003968"/>
    </source>
</evidence>
<evidence type="ECO:0000256" key="10">
    <source>
        <dbReference type="ARBA" id="ARBA00022679"/>
    </source>
</evidence>
<evidence type="ECO:0000256" key="1">
    <source>
        <dbReference type="ARBA" id="ARBA00000868"/>
    </source>
</evidence>
<dbReference type="EMBL" id="KL363196">
    <property type="protein sequence ID" value="KFD56082.1"/>
    <property type="molecule type" value="Genomic_DNA"/>
</dbReference>
<keyword evidence="9" id="KW-0328">Glycosyltransferase</keyword>
<evidence type="ECO:0000256" key="3">
    <source>
        <dbReference type="ARBA" id="ARBA00004496"/>
    </source>
</evidence>